<keyword evidence="3" id="KW-1185">Reference proteome</keyword>
<dbReference type="PANTHER" id="PTHR47739">
    <property type="entry name" value="TRNA1(VAL) (ADENINE(37)-N6)-METHYLTRANSFERASE"/>
    <property type="match status" value="1"/>
</dbReference>
<dbReference type="InterPro" id="IPR029063">
    <property type="entry name" value="SAM-dependent_MTases_sf"/>
</dbReference>
<reference evidence="2 3" key="1">
    <citation type="submission" date="2021-03" db="EMBL/GenBank/DDBJ databases">
        <title>Genomic Encyclopedia of Type Strains, Phase IV (KMG-IV): sequencing the most valuable type-strain genomes for metagenomic binning, comparative biology and taxonomic classification.</title>
        <authorList>
            <person name="Goeker M."/>
        </authorList>
    </citation>
    <scope>NUCLEOTIDE SEQUENCE [LARGE SCALE GENOMIC DNA]</scope>
    <source>
        <strain evidence="2 3">DSM 24738</strain>
    </source>
</reference>
<feature type="domain" description="Methyltransferase small" evidence="1">
    <location>
        <begin position="24"/>
        <end position="140"/>
    </location>
</feature>
<sequence>MEVTLQPSERIDDLLKHHLKIIQSKEVFSFSMDAVLLAQFVSLPIQKGRIMDLCTGNGVIPLLMSTRSKAKMDALEIQPRVFDMAKRNVLLNDLNEQIEIHLGDLKDAPPHFGHGVYDVVTCNPPYMIGQTGERNVNEHFAIARHEIYCTLEDVIRVSASLTKFGGKVALVHRPSRFSELVFLMQKYRIEPKRVRFVHPRANAEANMVLVEGIKEGKPELKVLPPLLVYDADGTYSQELMEVYFGSKKGGE</sequence>
<evidence type="ECO:0000313" key="3">
    <source>
        <dbReference type="Proteomes" id="UP001519343"/>
    </source>
</evidence>
<dbReference type="Proteomes" id="UP001519343">
    <property type="component" value="Unassembled WGS sequence"/>
</dbReference>
<accession>A0ABS4GQB3</accession>
<dbReference type="RefSeq" id="WP_209810475.1">
    <property type="nucleotide sequence ID" value="NZ_JAGGKT010000006.1"/>
</dbReference>
<dbReference type="EMBL" id="JAGGKT010000006">
    <property type="protein sequence ID" value="MBP1932436.1"/>
    <property type="molecule type" value="Genomic_DNA"/>
</dbReference>
<dbReference type="SUPFAM" id="SSF53335">
    <property type="entry name" value="S-adenosyl-L-methionine-dependent methyltransferases"/>
    <property type="match status" value="1"/>
</dbReference>
<proteinExistence type="predicted"/>
<gene>
    <name evidence="2" type="ORF">J2Z37_002437</name>
</gene>
<name>A0ABS4GQB3_9BACL</name>
<evidence type="ECO:0000313" key="2">
    <source>
        <dbReference type="EMBL" id="MBP1932436.1"/>
    </source>
</evidence>
<evidence type="ECO:0000259" key="1">
    <source>
        <dbReference type="Pfam" id="PF05175"/>
    </source>
</evidence>
<dbReference type="InterPro" id="IPR007848">
    <property type="entry name" value="Small_mtfrase_dom"/>
</dbReference>
<dbReference type="Gene3D" id="3.40.50.150">
    <property type="entry name" value="Vaccinia Virus protein VP39"/>
    <property type="match status" value="1"/>
</dbReference>
<organism evidence="2 3">
    <name type="scientific">Ammoniphilus resinae</name>
    <dbReference type="NCBI Taxonomy" id="861532"/>
    <lineage>
        <taxon>Bacteria</taxon>
        <taxon>Bacillati</taxon>
        <taxon>Bacillota</taxon>
        <taxon>Bacilli</taxon>
        <taxon>Bacillales</taxon>
        <taxon>Paenibacillaceae</taxon>
        <taxon>Aneurinibacillus group</taxon>
        <taxon>Ammoniphilus</taxon>
    </lineage>
</organism>
<dbReference type="CDD" id="cd02440">
    <property type="entry name" value="AdoMet_MTases"/>
    <property type="match status" value="1"/>
</dbReference>
<protein>
    <submittedName>
        <fullName evidence="2">tRNA1(Val) A37 N6-methylase TrmN6</fullName>
    </submittedName>
</protein>
<dbReference type="Pfam" id="PF05175">
    <property type="entry name" value="MTS"/>
    <property type="match status" value="1"/>
</dbReference>
<dbReference type="InterPro" id="IPR050210">
    <property type="entry name" value="tRNA_Adenine-N(6)_MTase"/>
</dbReference>
<comment type="caution">
    <text evidence="2">The sequence shown here is derived from an EMBL/GenBank/DDBJ whole genome shotgun (WGS) entry which is preliminary data.</text>
</comment>
<dbReference type="PANTHER" id="PTHR47739:SF1">
    <property type="entry name" value="TRNA1(VAL) (ADENINE(37)-N6)-METHYLTRANSFERASE"/>
    <property type="match status" value="1"/>
</dbReference>